<sequence length="166" mass="18512">MCISEEHRSNQQSTTNEDPLESHSTISPYQTAQSSLSVEEDEDILPSFFMHDYILNRSVLDTDFIARDSPPPTYQELTASSSNVSDTVTVTTSRSSFVDPTLNPEELLSNNIEKLTAIDSPIKISVQLTKSIAPEGQPTIKEEPYKIHLIQLLMLTPQEKTSNIIS</sequence>
<gene>
    <name evidence="1" type="ORF">Amon02_000512000</name>
</gene>
<accession>A0ACB5T552</accession>
<organism evidence="1 2">
    <name type="scientific">Ambrosiozyma monospora</name>
    <name type="common">Yeast</name>
    <name type="synonym">Endomycopsis monosporus</name>
    <dbReference type="NCBI Taxonomy" id="43982"/>
    <lineage>
        <taxon>Eukaryota</taxon>
        <taxon>Fungi</taxon>
        <taxon>Dikarya</taxon>
        <taxon>Ascomycota</taxon>
        <taxon>Saccharomycotina</taxon>
        <taxon>Pichiomycetes</taxon>
        <taxon>Pichiales</taxon>
        <taxon>Pichiaceae</taxon>
        <taxon>Ambrosiozyma</taxon>
    </lineage>
</organism>
<protein>
    <submittedName>
        <fullName evidence="1">Unnamed protein product</fullName>
    </submittedName>
</protein>
<evidence type="ECO:0000313" key="2">
    <source>
        <dbReference type="Proteomes" id="UP001165064"/>
    </source>
</evidence>
<comment type="caution">
    <text evidence="1">The sequence shown here is derived from an EMBL/GenBank/DDBJ whole genome shotgun (WGS) entry which is preliminary data.</text>
</comment>
<proteinExistence type="predicted"/>
<name>A0ACB5T552_AMBMO</name>
<evidence type="ECO:0000313" key="1">
    <source>
        <dbReference type="EMBL" id="GME81734.1"/>
    </source>
</evidence>
<keyword evidence="2" id="KW-1185">Reference proteome</keyword>
<reference evidence="1" key="1">
    <citation type="submission" date="2023-04" db="EMBL/GenBank/DDBJ databases">
        <title>Ambrosiozyma monospora NBRC 10751.</title>
        <authorList>
            <person name="Ichikawa N."/>
            <person name="Sato H."/>
            <person name="Tonouchi N."/>
        </authorList>
    </citation>
    <scope>NUCLEOTIDE SEQUENCE</scope>
    <source>
        <strain evidence="1">NBRC 10751</strain>
    </source>
</reference>
<dbReference type="Proteomes" id="UP001165064">
    <property type="component" value="Unassembled WGS sequence"/>
</dbReference>
<dbReference type="EMBL" id="BSXS01003676">
    <property type="protein sequence ID" value="GME81734.1"/>
    <property type="molecule type" value="Genomic_DNA"/>
</dbReference>